<dbReference type="InterPro" id="IPR036942">
    <property type="entry name" value="Beta-barrel_TonB_sf"/>
</dbReference>
<keyword evidence="12" id="KW-0732">Signal</keyword>
<keyword evidence="5 10" id="KW-0812">Transmembrane</keyword>
<sequence>MANQPRSPFLLSPISLALALGTSIAWAQQAPVPPAADAAAPAGDAANADTAAGGAARAHKHKLDVVVVTGNPLSQRELAAPVQALSGDALTLKRGASLGDTLDGLAGVGSTYFGPNSNRPTMRGLDGDRVRMLSNSGASVDASSLSFDHALPVDPLVLTRVEVLRGAAALQYGGNAIGGVVNAIDNRIPRLAQPGLNGVAEVRLGGAASERGGAVVLDGGSNAFAWHVDAADRRADDQRVPRFTSEDGTSTHVRNSDAHGRSGAVGGSLLFSQGYAGVSVEDYHNEYGVTVEPDVRIQMQRQRLATAGEWRDPLPGLARVTWQFASSRYKHQEVEGSGEIGTVFESDGKDGRVEATHAAFQGRWGTVQGVLGWQWEQSDFSALGEEALVPGTRTRGNALFLIEQFKSGPWSLQAGGRAERITVASTGGDQERFGDPMTRRFSPKSLSLSGAYELGHGFSLSSNLSSSQRAPTFYELFANGVHVASGAYEVGDVNLGLERAKAVDLGLHWKQGEAKWSLQVYQTRFSNYIALDASGRDVELVGEDGGTETVPEYLYRGVRARMHGIELEGRQPLPAVAGWGLTLGTTLDLVRGTNRDTGEPLPRLAPVRASLSLQAERGPWLIQAELRGAKRQDRVPALDTPTAGYGILRLNIARHFDIGNLDAMWYLKLDNLVNKLAYNAGSVQTIRELTPLPGRSLFAGLQVKF</sequence>
<dbReference type="InterPro" id="IPR037066">
    <property type="entry name" value="Plug_dom_sf"/>
</dbReference>
<evidence type="ECO:0000256" key="7">
    <source>
        <dbReference type="ARBA" id="ARBA00023136"/>
    </source>
</evidence>
<dbReference type="RefSeq" id="WP_099863669.1">
    <property type="nucleotide sequence ID" value="NZ_PEOG01000082.1"/>
</dbReference>
<evidence type="ECO:0000256" key="8">
    <source>
        <dbReference type="ARBA" id="ARBA00023170"/>
    </source>
</evidence>
<dbReference type="PANTHER" id="PTHR30069">
    <property type="entry name" value="TONB-DEPENDENT OUTER MEMBRANE RECEPTOR"/>
    <property type="match status" value="1"/>
</dbReference>
<gene>
    <name evidence="15" type="ORF">CS062_21800</name>
</gene>
<dbReference type="Gene3D" id="2.170.130.10">
    <property type="entry name" value="TonB-dependent receptor, plug domain"/>
    <property type="match status" value="1"/>
</dbReference>
<feature type="domain" description="TonB-dependent receptor-like beta-barrel" evidence="13">
    <location>
        <begin position="294"/>
        <end position="672"/>
    </location>
</feature>
<evidence type="ECO:0000256" key="12">
    <source>
        <dbReference type="SAM" id="SignalP"/>
    </source>
</evidence>
<dbReference type="PROSITE" id="PS52016">
    <property type="entry name" value="TONB_DEPENDENT_REC_3"/>
    <property type="match status" value="1"/>
</dbReference>
<dbReference type="Proteomes" id="UP000231501">
    <property type="component" value="Unassembled WGS sequence"/>
</dbReference>
<keyword evidence="7 10" id="KW-0472">Membrane</keyword>
<keyword evidence="3 10" id="KW-0813">Transport</keyword>
<comment type="subcellular location">
    <subcellularLocation>
        <location evidence="1 10">Cell outer membrane</location>
        <topology evidence="1 10">Multi-pass membrane protein</topology>
    </subcellularLocation>
</comment>
<evidence type="ECO:0000256" key="1">
    <source>
        <dbReference type="ARBA" id="ARBA00004571"/>
    </source>
</evidence>
<dbReference type="InterPro" id="IPR000531">
    <property type="entry name" value="Beta-barrel_TonB"/>
</dbReference>
<keyword evidence="8 15" id="KW-0675">Receptor</keyword>
<dbReference type="OrthoDB" id="9795928at2"/>
<evidence type="ECO:0000313" key="16">
    <source>
        <dbReference type="Proteomes" id="UP000231501"/>
    </source>
</evidence>
<evidence type="ECO:0000259" key="13">
    <source>
        <dbReference type="Pfam" id="PF00593"/>
    </source>
</evidence>
<evidence type="ECO:0000256" key="4">
    <source>
        <dbReference type="ARBA" id="ARBA00022452"/>
    </source>
</evidence>
<dbReference type="GO" id="GO:0015344">
    <property type="term" value="F:siderophore uptake transmembrane transporter activity"/>
    <property type="evidence" value="ECO:0007669"/>
    <property type="project" value="TreeGrafter"/>
</dbReference>
<dbReference type="PANTHER" id="PTHR30069:SF40">
    <property type="entry name" value="TONB-DEPENDENT RECEPTOR NMB0964-RELATED"/>
    <property type="match status" value="1"/>
</dbReference>
<comment type="similarity">
    <text evidence="2 10 11">Belongs to the TonB-dependent receptor family.</text>
</comment>
<organism evidence="15 16">
    <name type="scientific">Roseateles chitinivorans</name>
    <dbReference type="NCBI Taxonomy" id="2917965"/>
    <lineage>
        <taxon>Bacteria</taxon>
        <taxon>Pseudomonadati</taxon>
        <taxon>Pseudomonadota</taxon>
        <taxon>Betaproteobacteria</taxon>
        <taxon>Burkholderiales</taxon>
        <taxon>Sphaerotilaceae</taxon>
        <taxon>Roseateles</taxon>
    </lineage>
</organism>
<evidence type="ECO:0000256" key="9">
    <source>
        <dbReference type="ARBA" id="ARBA00023237"/>
    </source>
</evidence>
<feature type="signal peptide" evidence="12">
    <location>
        <begin position="1"/>
        <end position="27"/>
    </location>
</feature>
<dbReference type="Gene3D" id="2.40.170.20">
    <property type="entry name" value="TonB-dependent receptor, beta-barrel domain"/>
    <property type="match status" value="1"/>
</dbReference>
<dbReference type="EMBL" id="PEOG01000082">
    <property type="protein sequence ID" value="PIM51048.1"/>
    <property type="molecule type" value="Genomic_DNA"/>
</dbReference>
<dbReference type="GO" id="GO:0044718">
    <property type="term" value="P:siderophore transmembrane transport"/>
    <property type="evidence" value="ECO:0007669"/>
    <property type="project" value="TreeGrafter"/>
</dbReference>
<dbReference type="Pfam" id="PF07715">
    <property type="entry name" value="Plug"/>
    <property type="match status" value="1"/>
</dbReference>
<proteinExistence type="inferred from homology"/>
<dbReference type="SUPFAM" id="SSF56935">
    <property type="entry name" value="Porins"/>
    <property type="match status" value="1"/>
</dbReference>
<evidence type="ECO:0000313" key="15">
    <source>
        <dbReference type="EMBL" id="PIM51048.1"/>
    </source>
</evidence>
<feature type="chain" id="PRO_5013553613" evidence="12">
    <location>
        <begin position="28"/>
        <end position="705"/>
    </location>
</feature>
<reference evidence="15 16" key="1">
    <citation type="submission" date="2017-11" db="EMBL/GenBank/DDBJ databases">
        <title>Draft genome sequence of Mitsuaria sp. HWN-4.</title>
        <authorList>
            <person name="Gundlapally S.R."/>
        </authorList>
    </citation>
    <scope>NUCLEOTIDE SEQUENCE [LARGE SCALE GENOMIC DNA]</scope>
    <source>
        <strain evidence="15 16">HWN-4</strain>
    </source>
</reference>
<evidence type="ECO:0000256" key="2">
    <source>
        <dbReference type="ARBA" id="ARBA00009810"/>
    </source>
</evidence>
<evidence type="ECO:0000256" key="5">
    <source>
        <dbReference type="ARBA" id="ARBA00022692"/>
    </source>
</evidence>
<name>A0A2G9C3T8_9BURK</name>
<protein>
    <submittedName>
        <fullName evidence="15">Membrane receptor protein</fullName>
    </submittedName>
</protein>
<accession>A0A2G9C3T8</accession>
<keyword evidence="16" id="KW-1185">Reference proteome</keyword>
<dbReference type="InterPro" id="IPR039426">
    <property type="entry name" value="TonB-dep_rcpt-like"/>
</dbReference>
<keyword evidence="6 11" id="KW-0798">TonB box</keyword>
<dbReference type="GO" id="GO:0009279">
    <property type="term" value="C:cell outer membrane"/>
    <property type="evidence" value="ECO:0007669"/>
    <property type="project" value="UniProtKB-SubCell"/>
</dbReference>
<evidence type="ECO:0000256" key="6">
    <source>
        <dbReference type="ARBA" id="ARBA00023077"/>
    </source>
</evidence>
<keyword evidence="4 10" id="KW-1134">Transmembrane beta strand</keyword>
<evidence type="ECO:0000259" key="14">
    <source>
        <dbReference type="Pfam" id="PF07715"/>
    </source>
</evidence>
<dbReference type="Pfam" id="PF00593">
    <property type="entry name" value="TonB_dep_Rec_b-barrel"/>
    <property type="match status" value="1"/>
</dbReference>
<feature type="domain" description="TonB-dependent receptor plug" evidence="14">
    <location>
        <begin position="75"/>
        <end position="180"/>
    </location>
</feature>
<dbReference type="InterPro" id="IPR012910">
    <property type="entry name" value="Plug_dom"/>
</dbReference>
<evidence type="ECO:0000256" key="10">
    <source>
        <dbReference type="PROSITE-ProRule" id="PRU01360"/>
    </source>
</evidence>
<keyword evidence="9 10" id="KW-0998">Cell outer membrane</keyword>
<evidence type="ECO:0000256" key="11">
    <source>
        <dbReference type="RuleBase" id="RU003357"/>
    </source>
</evidence>
<dbReference type="AlphaFoldDB" id="A0A2G9C3T8"/>
<comment type="caution">
    <text evidence="15">The sequence shown here is derived from an EMBL/GenBank/DDBJ whole genome shotgun (WGS) entry which is preliminary data.</text>
</comment>
<evidence type="ECO:0000256" key="3">
    <source>
        <dbReference type="ARBA" id="ARBA00022448"/>
    </source>
</evidence>